<organism evidence="2 3">
    <name type="scientific">Paraglaciecola agarilytica NO2</name>
    <dbReference type="NCBI Taxonomy" id="1125747"/>
    <lineage>
        <taxon>Bacteria</taxon>
        <taxon>Pseudomonadati</taxon>
        <taxon>Pseudomonadota</taxon>
        <taxon>Gammaproteobacteria</taxon>
        <taxon>Alteromonadales</taxon>
        <taxon>Alteromonadaceae</taxon>
        <taxon>Paraglaciecola</taxon>
    </lineage>
</organism>
<dbReference type="EMBL" id="BAEK01000003">
    <property type="protein sequence ID" value="GAC02870.1"/>
    <property type="molecule type" value="Genomic_DNA"/>
</dbReference>
<gene>
    <name evidence="2" type="ORF">GAGA_0005</name>
</gene>
<dbReference type="PANTHER" id="PTHR11106">
    <property type="entry name" value="GANGLIOSIDE INDUCED DIFFERENTIATION ASSOCIATED PROTEIN 2-RELATED"/>
    <property type="match status" value="1"/>
</dbReference>
<dbReference type="SMART" id="SM00506">
    <property type="entry name" value="A1pp"/>
    <property type="match status" value="1"/>
</dbReference>
<dbReference type="InterPro" id="IPR043472">
    <property type="entry name" value="Macro_dom-like"/>
</dbReference>
<evidence type="ECO:0000313" key="3">
    <source>
        <dbReference type="Proteomes" id="UP000008372"/>
    </source>
</evidence>
<keyword evidence="3" id="KW-1185">Reference proteome</keyword>
<reference evidence="2 3" key="1">
    <citation type="journal article" date="2014" name="Environ. Microbiol.">
        <title>Comparative genomics of the marine bacterial genus Glaciecola reveals the high degree of genomic diversity and genomic characteristic for cold adaptation.</title>
        <authorList>
            <person name="Qin Q.L."/>
            <person name="Xie B.B."/>
            <person name="Yu Y."/>
            <person name="Shu Y.L."/>
            <person name="Rong J.C."/>
            <person name="Zhang Y.J."/>
            <person name="Zhao D.L."/>
            <person name="Chen X.L."/>
            <person name="Zhang X.Y."/>
            <person name="Chen B."/>
            <person name="Zhou B.C."/>
            <person name="Zhang Y.Z."/>
        </authorList>
    </citation>
    <scope>NUCLEOTIDE SEQUENCE [LARGE SCALE GENOMIC DNA]</scope>
    <source>
        <strain evidence="2 3">NO2</strain>
    </source>
</reference>
<feature type="domain" description="Macro" evidence="1">
    <location>
        <begin position="1"/>
        <end position="171"/>
    </location>
</feature>
<accession>A0ABQ0I0M7</accession>
<protein>
    <recommendedName>
        <fullName evidence="1">Macro domain-containing protein</fullName>
    </recommendedName>
</protein>
<evidence type="ECO:0000259" key="1">
    <source>
        <dbReference type="PROSITE" id="PS51154"/>
    </source>
</evidence>
<dbReference type="RefSeq" id="WP_008301645.1">
    <property type="nucleotide sequence ID" value="NZ_BAEK01000003.1"/>
</dbReference>
<comment type="caution">
    <text evidence="2">The sequence shown here is derived from an EMBL/GenBank/DDBJ whole genome shotgun (WGS) entry which is preliminary data.</text>
</comment>
<dbReference type="PROSITE" id="PS51154">
    <property type="entry name" value="MACRO"/>
    <property type="match status" value="1"/>
</dbReference>
<dbReference type="Gene3D" id="3.40.220.10">
    <property type="entry name" value="Leucine Aminopeptidase, subunit E, domain 1"/>
    <property type="match status" value="1"/>
</dbReference>
<dbReference type="SUPFAM" id="SSF52949">
    <property type="entry name" value="Macro domain-like"/>
    <property type="match status" value="1"/>
</dbReference>
<sequence length="174" mass="18835">MTEFEVILGDITGANVDAIVNAAKPSLTGGSGVDGAIHKAAGPALLQECMALKPHDGIRCPIGEARITGSGQLQCKFIIHTVGPIYKGCENPEALLTKSYTNSIELALNQKCKSIAFPAISCGKYGYPHEEAIGIAFSSLYPYLSLDIKIYFYVFEKDLYLKYLNKLSIIKKSI</sequence>
<name>A0ABQ0I0M7_9ALTE</name>
<proteinExistence type="predicted"/>
<dbReference type="PANTHER" id="PTHR11106:SF27">
    <property type="entry name" value="MACRO DOMAIN-CONTAINING PROTEIN"/>
    <property type="match status" value="1"/>
</dbReference>
<dbReference type="Proteomes" id="UP000008372">
    <property type="component" value="Unassembled WGS sequence"/>
</dbReference>
<evidence type="ECO:0000313" key="2">
    <source>
        <dbReference type="EMBL" id="GAC02870.1"/>
    </source>
</evidence>
<dbReference type="Pfam" id="PF01661">
    <property type="entry name" value="Macro"/>
    <property type="match status" value="1"/>
</dbReference>
<dbReference type="InterPro" id="IPR002589">
    <property type="entry name" value="Macro_dom"/>
</dbReference>